<keyword evidence="2" id="KW-0255">Endonuclease</keyword>
<evidence type="ECO:0000313" key="2">
    <source>
        <dbReference type="EMBL" id="KXO15163.1"/>
    </source>
</evidence>
<dbReference type="InterPro" id="IPR002711">
    <property type="entry name" value="HNH"/>
</dbReference>
<keyword evidence="2" id="KW-0378">Hydrolase</keyword>
<organism evidence="2 3">
    <name type="scientific">Prevotella bivia</name>
    <dbReference type="NCBI Taxonomy" id="28125"/>
    <lineage>
        <taxon>Bacteria</taxon>
        <taxon>Pseudomonadati</taxon>
        <taxon>Bacteroidota</taxon>
        <taxon>Bacteroidia</taxon>
        <taxon>Bacteroidales</taxon>
        <taxon>Prevotellaceae</taxon>
        <taxon>Prevotella</taxon>
    </lineage>
</organism>
<dbReference type="CDD" id="cd00085">
    <property type="entry name" value="HNHc"/>
    <property type="match status" value="1"/>
</dbReference>
<dbReference type="STRING" id="28125.HMPREF3202_01984"/>
<comment type="caution">
    <text evidence="2">The sequence shown here is derived from an EMBL/GenBank/DDBJ whole genome shotgun (WGS) entry which is preliminary data.</text>
</comment>
<evidence type="ECO:0000259" key="1">
    <source>
        <dbReference type="SMART" id="SM00507"/>
    </source>
</evidence>
<dbReference type="RefSeq" id="WP_061315418.1">
    <property type="nucleotide sequence ID" value="NZ_KQ965708.1"/>
</dbReference>
<gene>
    <name evidence="2" type="ORF">HMPREF3202_01984</name>
</gene>
<feature type="domain" description="HNH nuclease" evidence="1">
    <location>
        <begin position="12"/>
        <end position="62"/>
    </location>
</feature>
<dbReference type="Proteomes" id="UP000070093">
    <property type="component" value="Unassembled WGS sequence"/>
</dbReference>
<accession>A0A137SRQ6</accession>
<sequence length="226" mass="25893">MKSRIAIPQLAKVRAILQKEIGSVCPFCQNDDVGHFEIHHIDENPTNNEIGNLLLLCPTCHSKITKGDITSIDVYKKKLLLLTTPISNKSNSEKIINFNNNVENAIVGDNNNISIKQTKKTVKQKYPEGCIGFDTIKANYIGHLIKRYNEYKEYEVGKENMNYAAFSSHLKKRYKIGPTRTLYNLPIEKFEELTIYIQTRIDKTTLAKMKGRGHKNYSTFSEYADE</sequence>
<dbReference type="PATRIC" id="fig|28125.4.peg.1977"/>
<protein>
    <submittedName>
        <fullName evidence="2">HNH endonuclease domain protein</fullName>
    </submittedName>
</protein>
<dbReference type="GO" id="GO:0004519">
    <property type="term" value="F:endonuclease activity"/>
    <property type="evidence" value="ECO:0007669"/>
    <property type="project" value="UniProtKB-KW"/>
</dbReference>
<dbReference type="GO" id="GO:0003676">
    <property type="term" value="F:nucleic acid binding"/>
    <property type="evidence" value="ECO:0007669"/>
    <property type="project" value="InterPro"/>
</dbReference>
<reference evidence="2 3" key="1">
    <citation type="submission" date="2016-02" db="EMBL/GenBank/DDBJ databases">
        <authorList>
            <person name="Wen L."/>
            <person name="He K."/>
            <person name="Yang H."/>
        </authorList>
    </citation>
    <scope>NUCLEOTIDE SEQUENCE [LARGE SCALE GENOMIC DNA]</scope>
    <source>
        <strain evidence="2 3">GED7880</strain>
    </source>
</reference>
<dbReference type="AlphaFoldDB" id="A0A137SRQ6"/>
<proteinExistence type="predicted"/>
<dbReference type="SMART" id="SM00507">
    <property type="entry name" value="HNHc"/>
    <property type="match status" value="1"/>
</dbReference>
<dbReference type="Pfam" id="PF01844">
    <property type="entry name" value="HNH"/>
    <property type="match status" value="1"/>
</dbReference>
<dbReference type="EMBL" id="LTAG01000114">
    <property type="protein sequence ID" value="KXO15163.1"/>
    <property type="molecule type" value="Genomic_DNA"/>
</dbReference>
<dbReference type="GO" id="GO:0008270">
    <property type="term" value="F:zinc ion binding"/>
    <property type="evidence" value="ECO:0007669"/>
    <property type="project" value="InterPro"/>
</dbReference>
<dbReference type="InterPro" id="IPR003615">
    <property type="entry name" value="HNH_nuc"/>
</dbReference>
<keyword evidence="2" id="KW-0540">Nuclease</keyword>
<evidence type="ECO:0000313" key="3">
    <source>
        <dbReference type="Proteomes" id="UP000070093"/>
    </source>
</evidence>
<name>A0A137SRQ6_9BACT</name>